<evidence type="ECO:0000256" key="1">
    <source>
        <dbReference type="HAMAP-Rule" id="MF_02071"/>
    </source>
</evidence>
<sequence length="245" mass="27149">MLETSAQKGMTRMQYRIEPDTAATARVMDKTARKNASQAARIAQKGQWSNPGTAVALHPSFQQFLAEQTTLRGTQSIGARHVRPAAPQQGAAPEIIHTLRQGETIWELARKKYHVEPEAILRLNNITHPGTLRAGQQIRIPSANSGGFVDTAEEVVAGWYGEYHHGRLMANGERFDMHGATIAHRDMPMGTRVELENPQTGQRVEAVVTDRGPYHRGRDVDLSYGLAERLSLTRQGVGNLKMRVL</sequence>
<keyword evidence="4" id="KW-1185">Reference proteome</keyword>
<reference evidence="3 4" key="1">
    <citation type="journal article" date="2011" name="Stand. Genomic Sci.">
        <title>Complete genome sequence of Desulfobulbus propionicus type strain (1pr3).</title>
        <authorList>
            <person name="Pagani I."/>
            <person name="Lapidus A."/>
            <person name="Nolan M."/>
            <person name="Lucas S."/>
            <person name="Hammon N."/>
            <person name="Deshpande S."/>
            <person name="Cheng J.F."/>
            <person name="Chertkov O."/>
            <person name="Davenport K."/>
            <person name="Tapia R."/>
            <person name="Han C."/>
            <person name="Goodwin L."/>
            <person name="Pitluck S."/>
            <person name="Liolios K."/>
            <person name="Mavromatis K."/>
            <person name="Ivanova N."/>
            <person name="Mikhailova N."/>
            <person name="Pati A."/>
            <person name="Chen A."/>
            <person name="Palaniappan K."/>
            <person name="Land M."/>
            <person name="Hauser L."/>
            <person name="Chang Y.J."/>
            <person name="Jeffries C.D."/>
            <person name="Detter J.C."/>
            <person name="Brambilla E."/>
            <person name="Kannan K.P."/>
            <person name="Djao O.D."/>
            <person name="Rohde M."/>
            <person name="Pukall R."/>
            <person name="Spring S."/>
            <person name="Goker M."/>
            <person name="Sikorski J."/>
            <person name="Woyke T."/>
            <person name="Bristow J."/>
            <person name="Eisen J.A."/>
            <person name="Markowitz V."/>
            <person name="Hugenholtz P."/>
            <person name="Kyrpides N.C."/>
            <person name="Klenk H.P."/>
        </authorList>
    </citation>
    <scope>NUCLEOTIDE SEQUENCE [LARGE SCALE GENOMIC DNA]</scope>
    <source>
        <strain evidence="4">ATCC 33891 / DSM 2032 / 1pr3</strain>
    </source>
</reference>
<dbReference type="InterPro" id="IPR034718">
    <property type="entry name" value="RlpA"/>
</dbReference>
<dbReference type="CDD" id="cd22268">
    <property type="entry name" value="DPBB_RlpA-like"/>
    <property type="match status" value="1"/>
</dbReference>
<proteinExistence type="inferred from homology"/>
<evidence type="ECO:0000259" key="2">
    <source>
        <dbReference type="PROSITE" id="PS51782"/>
    </source>
</evidence>
<dbReference type="PROSITE" id="PS51782">
    <property type="entry name" value="LYSM"/>
    <property type="match status" value="1"/>
</dbReference>
<dbReference type="InterPro" id="IPR036779">
    <property type="entry name" value="LysM_dom_sf"/>
</dbReference>
<gene>
    <name evidence="1" type="primary">rlpA</name>
    <name evidence="3" type="ordered locus">Despr_1876</name>
</gene>
<accession>A0A7U4DPF7</accession>
<dbReference type="InterPro" id="IPR018392">
    <property type="entry name" value="LysM"/>
</dbReference>
<dbReference type="Pfam" id="PF03330">
    <property type="entry name" value="DPBB_1"/>
    <property type="match status" value="1"/>
</dbReference>
<dbReference type="SMART" id="SM00257">
    <property type="entry name" value="LysM"/>
    <property type="match status" value="1"/>
</dbReference>
<dbReference type="HAMAP" id="MF_02071">
    <property type="entry name" value="RlpA"/>
    <property type="match status" value="1"/>
</dbReference>
<dbReference type="CDD" id="cd00118">
    <property type="entry name" value="LysM"/>
    <property type="match status" value="1"/>
</dbReference>
<dbReference type="PANTHER" id="PTHR34183">
    <property type="entry name" value="ENDOLYTIC PEPTIDOGLYCAN TRANSGLYCOSYLASE RLPA"/>
    <property type="match status" value="1"/>
</dbReference>
<keyword evidence="3" id="KW-0449">Lipoprotein</keyword>
<dbReference type="KEGG" id="dpr:Despr_1876"/>
<evidence type="ECO:0000313" key="4">
    <source>
        <dbReference type="Proteomes" id="UP000006365"/>
    </source>
</evidence>
<dbReference type="AlphaFoldDB" id="A0A7U4DPF7"/>
<dbReference type="InterPro" id="IPR009009">
    <property type="entry name" value="RlpA-like_DPBB"/>
</dbReference>
<comment type="similarity">
    <text evidence="1">Belongs to the RlpA family.</text>
</comment>
<dbReference type="SUPFAM" id="SSF54106">
    <property type="entry name" value="LysM domain"/>
    <property type="match status" value="1"/>
</dbReference>
<dbReference type="Gene3D" id="3.10.350.10">
    <property type="entry name" value="LysM domain"/>
    <property type="match status" value="1"/>
</dbReference>
<dbReference type="EC" id="4.2.2.-" evidence="1"/>
<dbReference type="GO" id="GO:0008932">
    <property type="term" value="F:lytic endotransglycosylase activity"/>
    <property type="evidence" value="ECO:0007669"/>
    <property type="project" value="UniProtKB-UniRule"/>
</dbReference>
<feature type="domain" description="LysM" evidence="2">
    <location>
        <begin position="95"/>
        <end position="140"/>
    </location>
</feature>
<dbReference type="Pfam" id="PF01476">
    <property type="entry name" value="LysM"/>
    <property type="match status" value="1"/>
</dbReference>
<keyword evidence="1" id="KW-0961">Cell wall biogenesis/degradation</keyword>
<protein>
    <recommendedName>
        <fullName evidence="1">Probable endolytic peptidoglycan transglycosylase RlpA</fullName>
        <ecNumber evidence="1">4.2.2.-</ecNumber>
    </recommendedName>
</protein>
<dbReference type="EMBL" id="CP002364">
    <property type="protein sequence ID" value="ADW18024.1"/>
    <property type="molecule type" value="Genomic_DNA"/>
</dbReference>
<dbReference type="InterPro" id="IPR036908">
    <property type="entry name" value="RlpA-like_sf"/>
</dbReference>
<organism evidence="3 4">
    <name type="scientific">Desulfobulbus propionicus (strain ATCC 33891 / DSM 2032 / VKM B-1956 / 1pr3)</name>
    <dbReference type="NCBI Taxonomy" id="577650"/>
    <lineage>
        <taxon>Bacteria</taxon>
        <taxon>Pseudomonadati</taxon>
        <taxon>Thermodesulfobacteriota</taxon>
        <taxon>Desulfobulbia</taxon>
        <taxon>Desulfobulbales</taxon>
        <taxon>Desulfobulbaceae</taxon>
        <taxon>Desulfobulbus</taxon>
    </lineage>
</organism>
<dbReference type="Gene3D" id="2.40.40.10">
    <property type="entry name" value="RlpA-like domain"/>
    <property type="match status" value="1"/>
</dbReference>
<comment type="function">
    <text evidence="1">Lytic transglycosylase with a strong preference for naked glycan strands that lack stem peptides.</text>
</comment>
<dbReference type="GO" id="GO:0071555">
    <property type="term" value="P:cell wall organization"/>
    <property type="evidence" value="ECO:0007669"/>
    <property type="project" value="UniProtKB-KW"/>
</dbReference>
<name>A0A7U4DPF7_DESPD</name>
<dbReference type="SUPFAM" id="SSF50685">
    <property type="entry name" value="Barwin-like endoglucanases"/>
    <property type="match status" value="1"/>
</dbReference>
<dbReference type="GO" id="GO:0000270">
    <property type="term" value="P:peptidoglycan metabolic process"/>
    <property type="evidence" value="ECO:0007669"/>
    <property type="project" value="UniProtKB-UniRule"/>
</dbReference>
<keyword evidence="1" id="KW-0456">Lyase</keyword>
<evidence type="ECO:0000313" key="3">
    <source>
        <dbReference type="EMBL" id="ADW18024.1"/>
    </source>
</evidence>
<dbReference type="Proteomes" id="UP000006365">
    <property type="component" value="Chromosome"/>
</dbReference>
<dbReference type="PANTHER" id="PTHR34183:SF1">
    <property type="entry name" value="ENDOLYTIC PEPTIDOGLYCAN TRANSGLYCOSYLASE RLPA"/>
    <property type="match status" value="1"/>
</dbReference>